<keyword evidence="10 11" id="KW-0998">Cell outer membrane</keyword>
<comment type="subcellular location">
    <subcellularLocation>
        <location evidence="1 11">Cell outer membrane</location>
        <topology evidence="1 11">Multi-pass membrane protein</topology>
    </subcellularLocation>
</comment>
<feature type="signal peptide" evidence="13">
    <location>
        <begin position="1"/>
        <end position="18"/>
    </location>
</feature>
<accession>A0ABN6DK69</accession>
<evidence type="ECO:0000256" key="9">
    <source>
        <dbReference type="ARBA" id="ARBA00023136"/>
    </source>
</evidence>
<dbReference type="InterPro" id="IPR012910">
    <property type="entry name" value="Plug_dom"/>
</dbReference>
<dbReference type="InterPro" id="IPR039426">
    <property type="entry name" value="TonB-dep_rcpt-like"/>
</dbReference>
<evidence type="ECO:0000313" key="17">
    <source>
        <dbReference type="Proteomes" id="UP000677515"/>
    </source>
</evidence>
<evidence type="ECO:0000256" key="8">
    <source>
        <dbReference type="ARBA" id="ARBA00023077"/>
    </source>
</evidence>
<dbReference type="Proteomes" id="UP000677515">
    <property type="component" value="Chromosome"/>
</dbReference>
<reference evidence="16 17" key="1">
    <citation type="submission" date="2021-01" db="EMBL/GenBank/DDBJ databases">
        <title>Complete genome sequence of Erwinia rhapontici MAFF 311153.</title>
        <authorList>
            <person name="Morohoshi T."/>
            <person name="Someya N."/>
        </authorList>
    </citation>
    <scope>NUCLEOTIDE SEQUENCE [LARGE SCALE GENOMIC DNA]</scope>
    <source>
        <strain evidence="16 17">MAFF 311153</strain>
    </source>
</reference>
<feature type="chain" id="PRO_5046456536" evidence="13">
    <location>
        <begin position="19"/>
        <end position="660"/>
    </location>
</feature>
<gene>
    <name evidence="16" type="ORF">ERHA53_25110</name>
</gene>
<evidence type="ECO:0000256" key="11">
    <source>
        <dbReference type="PROSITE-ProRule" id="PRU01360"/>
    </source>
</evidence>
<evidence type="ECO:0000256" key="10">
    <source>
        <dbReference type="ARBA" id="ARBA00023237"/>
    </source>
</evidence>
<dbReference type="Pfam" id="PF00593">
    <property type="entry name" value="TonB_dep_Rec_b-barrel"/>
    <property type="match status" value="1"/>
</dbReference>
<evidence type="ECO:0000256" key="13">
    <source>
        <dbReference type="SAM" id="SignalP"/>
    </source>
</evidence>
<proteinExistence type="inferred from homology"/>
<keyword evidence="16" id="KW-0675">Receptor</keyword>
<protein>
    <submittedName>
        <fullName evidence="16">TonB-dependent receptor</fullName>
    </submittedName>
</protein>
<keyword evidence="8 12" id="KW-0798">TonB box</keyword>
<keyword evidence="3 11" id="KW-1134">Transmembrane beta strand</keyword>
<keyword evidence="5 11" id="KW-0812">Transmembrane</keyword>
<dbReference type="RefSeq" id="WP_213202054.1">
    <property type="nucleotide sequence ID" value="NZ_AP024329.1"/>
</dbReference>
<evidence type="ECO:0000256" key="2">
    <source>
        <dbReference type="ARBA" id="ARBA00022448"/>
    </source>
</evidence>
<evidence type="ECO:0000256" key="4">
    <source>
        <dbReference type="ARBA" id="ARBA00022496"/>
    </source>
</evidence>
<evidence type="ECO:0000256" key="3">
    <source>
        <dbReference type="ARBA" id="ARBA00022452"/>
    </source>
</evidence>
<dbReference type="PANTHER" id="PTHR32552">
    <property type="entry name" value="FERRICHROME IRON RECEPTOR-RELATED"/>
    <property type="match status" value="1"/>
</dbReference>
<evidence type="ECO:0000313" key="16">
    <source>
        <dbReference type="EMBL" id="BCQ35168.1"/>
    </source>
</evidence>
<dbReference type="EMBL" id="AP024329">
    <property type="protein sequence ID" value="BCQ35168.1"/>
    <property type="molecule type" value="Genomic_DNA"/>
</dbReference>
<feature type="domain" description="TonB-dependent receptor plug" evidence="15">
    <location>
        <begin position="43"/>
        <end position="148"/>
    </location>
</feature>
<sequence length="660" mass="73803">MSTGYWGLLLALPGIAAAATDTTIHTAADEMVVTATKTALPAVEVPASLSVLYGEDLEAQRVEEISQLAARTPGLVFQPWGQSGTNLPVMRGLSGSATGFSSSVLLTEDGVPQLTNQGFDNAFMDVERVEILRGPQSSLYGRNAEAGVINVVTRTPDNLQRGRIDAIYGSRNRQQLRGSFSTPLVEDRLYMAVAGEWKSQDGDIDNALRGGKADDRERDNQRLQLRWTPTDADDLRLRYSHQNYHDGGSQWGPVASRDRVVNSGTDSWNHSRASVISLDYRHLLENGWQFRSISAQSDFWDRVQQDTDFIAADRLHLQRDYHLTTRSQEFRLQGEGDRHRWLAGLYFDADDHHFRYQQKLPLMLTEQRIAQRGNTQALFGEWTQTLSGPWSLTLGGRAERSAVSVTPSTVDKREASWHSLSPKIALQYQWLPDVQTYASYSQGFRAGGFNLFSPATQYAPYNPEKVKSWELGIKGLSDDKRLRYSSSIYLMDISDMQVQQIVQAGVVYIGNAAKARSTGWELEADYALLPELRVQGSLGLNHTRFDRYQDGANNYAGNHNPFAPDATASLGLRYDHKSGAYSQLQWHGVGRSFLDAANQYQQAGYGVLDMTIGYAWRDLDVSLYVDNLTDKEYDAVGYINGTVRVYSPAREMGLKVSYQL</sequence>
<keyword evidence="4" id="KW-0410">Iron transport</keyword>
<evidence type="ECO:0000256" key="6">
    <source>
        <dbReference type="ARBA" id="ARBA00023004"/>
    </source>
</evidence>
<dbReference type="PROSITE" id="PS52016">
    <property type="entry name" value="TONB_DEPENDENT_REC_3"/>
    <property type="match status" value="1"/>
</dbReference>
<evidence type="ECO:0000256" key="5">
    <source>
        <dbReference type="ARBA" id="ARBA00022692"/>
    </source>
</evidence>
<keyword evidence="2 11" id="KW-0813">Transport</keyword>
<dbReference type="InterPro" id="IPR000531">
    <property type="entry name" value="Beta-barrel_TonB"/>
</dbReference>
<dbReference type="SUPFAM" id="SSF56935">
    <property type="entry name" value="Porins"/>
    <property type="match status" value="1"/>
</dbReference>
<evidence type="ECO:0000259" key="15">
    <source>
        <dbReference type="Pfam" id="PF07715"/>
    </source>
</evidence>
<evidence type="ECO:0000256" key="1">
    <source>
        <dbReference type="ARBA" id="ARBA00004571"/>
    </source>
</evidence>
<dbReference type="Gene3D" id="2.40.170.20">
    <property type="entry name" value="TonB-dependent receptor, beta-barrel domain"/>
    <property type="match status" value="1"/>
</dbReference>
<dbReference type="CDD" id="cd01347">
    <property type="entry name" value="ligand_gated_channel"/>
    <property type="match status" value="1"/>
</dbReference>
<comment type="similarity">
    <text evidence="11 12">Belongs to the TonB-dependent receptor family.</text>
</comment>
<evidence type="ECO:0000259" key="14">
    <source>
        <dbReference type="Pfam" id="PF00593"/>
    </source>
</evidence>
<feature type="domain" description="TonB-dependent receptor-like beta-barrel" evidence="14">
    <location>
        <begin position="225"/>
        <end position="628"/>
    </location>
</feature>
<evidence type="ECO:0000256" key="12">
    <source>
        <dbReference type="RuleBase" id="RU003357"/>
    </source>
</evidence>
<keyword evidence="6" id="KW-0408">Iron</keyword>
<keyword evidence="13" id="KW-0732">Signal</keyword>
<dbReference type="InterPro" id="IPR036942">
    <property type="entry name" value="Beta-barrel_TonB_sf"/>
</dbReference>
<keyword evidence="7" id="KW-0406">Ion transport</keyword>
<dbReference type="Pfam" id="PF07715">
    <property type="entry name" value="Plug"/>
    <property type="match status" value="1"/>
</dbReference>
<dbReference type="PANTHER" id="PTHR32552:SF81">
    <property type="entry name" value="TONB-DEPENDENT OUTER MEMBRANE RECEPTOR"/>
    <property type="match status" value="1"/>
</dbReference>
<keyword evidence="9 11" id="KW-0472">Membrane</keyword>
<organism evidence="16 17">
    <name type="scientific">Erwinia rhapontici</name>
    <name type="common">Pectobacterium rhapontici</name>
    <dbReference type="NCBI Taxonomy" id="55212"/>
    <lineage>
        <taxon>Bacteria</taxon>
        <taxon>Pseudomonadati</taxon>
        <taxon>Pseudomonadota</taxon>
        <taxon>Gammaproteobacteria</taxon>
        <taxon>Enterobacterales</taxon>
        <taxon>Erwiniaceae</taxon>
        <taxon>Erwinia</taxon>
    </lineage>
</organism>
<evidence type="ECO:0000256" key="7">
    <source>
        <dbReference type="ARBA" id="ARBA00023065"/>
    </source>
</evidence>
<keyword evidence="17" id="KW-1185">Reference proteome</keyword>
<name>A0ABN6DK69_ERWRD</name>